<dbReference type="InterPro" id="IPR037165">
    <property type="entry name" value="AldOxase/xan_DH_Mopterin-bd_sf"/>
</dbReference>
<dbReference type="InterPro" id="IPR036856">
    <property type="entry name" value="Ald_Oxase/Xan_DH_a/b_sf"/>
</dbReference>
<evidence type="ECO:0000256" key="3">
    <source>
        <dbReference type="ARBA" id="ARBA00022505"/>
    </source>
</evidence>
<accession>A0ABQ9IWH6</accession>
<keyword evidence="3" id="KW-0500">Molybdenum</keyword>
<evidence type="ECO:0000256" key="1">
    <source>
        <dbReference type="ARBA" id="ARBA00004275"/>
    </source>
</evidence>
<dbReference type="SUPFAM" id="SSF56176">
    <property type="entry name" value="FAD-binding/transporter-associated domain-like"/>
    <property type="match status" value="1"/>
</dbReference>
<comment type="subunit">
    <text evidence="2">Homodimer.</text>
</comment>
<dbReference type="InterPro" id="IPR016169">
    <property type="entry name" value="FAD-bd_PCMH_sub2"/>
</dbReference>
<name>A0ABQ9IWH6_9CUCU</name>
<sequence length="613" mass="67646">MEKSIKTTRGVYRQTATPNMYIDITSVAELTGYSLKNNTLILGANISLTEAMGVFNNISKENNNSNFAYLAKMRDHINLVANVPIRNIGTIAGNLMIKHTHNEFPSDIFLILETCQAVFVIVDLDGNETLCSAKDFLQINMNKKVIKNIILKEFGSSFQYLSYKIMARAQNTHALVNAGFLFKFKGATVESANIIYGAISPTFIHATKTENYLRGKNVFDNNILKKAFQTLDQELQPEWVLPDARPEFRKMLAIALLYKFVLNVAPSNFISARIKTGGALLERPVSSGTQEFGTNKNSYPLGQPVIKVEALAQTSGKAEYIADIPDRPNQLFAAFVTAKAAPNSTISKIDISKALKMPGVVAYFDKDNIPGENNFMPTALGFTVKEEIFCSGKVQYYDQPIGIIVADKHDVAVQAAEVVQVSYTAAPVKPLLTTRAVLQANAKDRIHHEQTIVPKNRGKNIKKVVKGEFDIGWQYHFHMEVQCCNVVPTEDSLDIYPSSQWMDLAQLAASTALNIPMNRINVRVLRRLGGGFGAKSKMSRNTALPSTRKAARSRTGSQGRAAKAGKTLDAPGKEYVCHKKTVSGIYVRGGGITTRGHSVLGNRLVFGLWSRRK</sequence>
<dbReference type="SMART" id="SM01008">
    <property type="entry name" value="Ald_Xan_dh_C"/>
    <property type="match status" value="1"/>
</dbReference>
<protein>
    <recommendedName>
        <fullName evidence="7">FAD-binding PCMH-type domain-containing protein</fullName>
    </recommendedName>
</protein>
<dbReference type="Pfam" id="PF01315">
    <property type="entry name" value="Ald_Xan_dh_C"/>
    <property type="match status" value="1"/>
</dbReference>
<dbReference type="InterPro" id="IPR008274">
    <property type="entry name" value="AldOxase/xan_DH_MoCoBD1"/>
</dbReference>
<dbReference type="InterPro" id="IPR036683">
    <property type="entry name" value="CO_DH_flav_C_dom_sf"/>
</dbReference>
<proteinExistence type="predicted"/>
<keyword evidence="4" id="KW-0560">Oxidoreductase</keyword>
<keyword evidence="5" id="KW-0576">Peroxisome</keyword>
<dbReference type="Pfam" id="PF03450">
    <property type="entry name" value="CO_deh_flav_C"/>
    <property type="match status" value="1"/>
</dbReference>
<dbReference type="EMBL" id="JAPWTJ010002252">
    <property type="protein sequence ID" value="KAJ8967057.1"/>
    <property type="molecule type" value="Genomic_DNA"/>
</dbReference>
<feature type="domain" description="FAD-binding PCMH-type" evidence="7">
    <location>
        <begin position="1"/>
        <end position="156"/>
    </location>
</feature>
<dbReference type="Gene3D" id="3.30.365.10">
    <property type="entry name" value="Aldehyde oxidase/xanthine dehydrogenase, molybdopterin binding domain"/>
    <property type="match status" value="2"/>
</dbReference>
<dbReference type="SUPFAM" id="SSF55447">
    <property type="entry name" value="CO dehydrogenase flavoprotein C-terminal domain-like"/>
    <property type="match status" value="1"/>
</dbReference>
<comment type="subcellular location">
    <subcellularLocation>
        <location evidence="1">Peroxisome</location>
    </subcellularLocation>
</comment>
<dbReference type="PROSITE" id="PS51387">
    <property type="entry name" value="FAD_PCMH"/>
    <property type="match status" value="1"/>
</dbReference>
<dbReference type="InterPro" id="IPR005107">
    <property type="entry name" value="CO_DH_flav_C"/>
</dbReference>
<dbReference type="SUPFAM" id="SSF56003">
    <property type="entry name" value="Molybdenum cofactor-binding domain"/>
    <property type="match status" value="1"/>
</dbReference>
<evidence type="ECO:0000256" key="4">
    <source>
        <dbReference type="ARBA" id="ARBA00023002"/>
    </source>
</evidence>
<dbReference type="Gene3D" id="3.90.1170.50">
    <property type="entry name" value="Aldehyde oxidase/xanthine dehydrogenase, a/b hammerhead"/>
    <property type="match status" value="1"/>
</dbReference>
<dbReference type="Pfam" id="PF00941">
    <property type="entry name" value="FAD_binding_5"/>
    <property type="match status" value="1"/>
</dbReference>
<evidence type="ECO:0000313" key="9">
    <source>
        <dbReference type="Proteomes" id="UP001162164"/>
    </source>
</evidence>
<evidence type="ECO:0000256" key="2">
    <source>
        <dbReference type="ARBA" id="ARBA00011738"/>
    </source>
</evidence>
<dbReference type="InterPro" id="IPR036318">
    <property type="entry name" value="FAD-bd_PCMH-like_sf"/>
</dbReference>
<dbReference type="Pfam" id="PF02738">
    <property type="entry name" value="MoCoBD_1"/>
    <property type="match status" value="1"/>
</dbReference>
<comment type="caution">
    <text evidence="8">The sequence shown here is derived from an EMBL/GenBank/DDBJ whole genome shotgun (WGS) entry which is preliminary data.</text>
</comment>
<dbReference type="Gene3D" id="3.30.465.10">
    <property type="match status" value="1"/>
</dbReference>
<reference evidence="8" key="1">
    <citation type="journal article" date="2023" name="Insect Mol. Biol.">
        <title>Genome sequencing provides insights into the evolution of gene families encoding plant cell wall-degrading enzymes in longhorned beetles.</title>
        <authorList>
            <person name="Shin N.R."/>
            <person name="Okamura Y."/>
            <person name="Kirsch R."/>
            <person name="Pauchet Y."/>
        </authorList>
    </citation>
    <scope>NUCLEOTIDE SEQUENCE</scope>
    <source>
        <strain evidence="8">MMC_N1</strain>
    </source>
</reference>
<dbReference type="InterPro" id="IPR016208">
    <property type="entry name" value="Ald_Oxase/xanthine_DH-like"/>
</dbReference>
<evidence type="ECO:0000313" key="8">
    <source>
        <dbReference type="EMBL" id="KAJ8967057.1"/>
    </source>
</evidence>
<dbReference type="Gene3D" id="3.30.390.50">
    <property type="entry name" value="CO dehydrogenase flavoprotein, C-terminal domain"/>
    <property type="match status" value="1"/>
</dbReference>
<dbReference type="InterPro" id="IPR000674">
    <property type="entry name" value="Ald_Oxase/Xan_DH_a/b"/>
</dbReference>
<dbReference type="SMART" id="SM01092">
    <property type="entry name" value="CO_deh_flav_C"/>
    <property type="match status" value="1"/>
</dbReference>
<evidence type="ECO:0000259" key="7">
    <source>
        <dbReference type="PROSITE" id="PS51387"/>
    </source>
</evidence>
<organism evidence="8 9">
    <name type="scientific">Molorchus minor</name>
    <dbReference type="NCBI Taxonomy" id="1323400"/>
    <lineage>
        <taxon>Eukaryota</taxon>
        <taxon>Metazoa</taxon>
        <taxon>Ecdysozoa</taxon>
        <taxon>Arthropoda</taxon>
        <taxon>Hexapoda</taxon>
        <taxon>Insecta</taxon>
        <taxon>Pterygota</taxon>
        <taxon>Neoptera</taxon>
        <taxon>Endopterygota</taxon>
        <taxon>Coleoptera</taxon>
        <taxon>Polyphaga</taxon>
        <taxon>Cucujiformia</taxon>
        <taxon>Chrysomeloidea</taxon>
        <taxon>Cerambycidae</taxon>
        <taxon>Lamiinae</taxon>
        <taxon>Monochamini</taxon>
        <taxon>Molorchus</taxon>
    </lineage>
</organism>
<dbReference type="InterPro" id="IPR016166">
    <property type="entry name" value="FAD-bd_PCMH"/>
</dbReference>
<dbReference type="PANTHER" id="PTHR11908">
    <property type="entry name" value="XANTHINE DEHYDROGENASE"/>
    <property type="match status" value="1"/>
</dbReference>
<dbReference type="InterPro" id="IPR002346">
    <property type="entry name" value="Mopterin_DH_FAD-bd"/>
</dbReference>
<keyword evidence="9" id="KW-1185">Reference proteome</keyword>
<gene>
    <name evidence="8" type="ORF">NQ317_000049</name>
</gene>
<dbReference type="SUPFAM" id="SSF54665">
    <property type="entry name" value="CO dehydrogenase molybdoprotein N-domain-like"/>
    <property type="match status" value="1"/>
</dbReference>
<evidence type="ECO:0000256" key="5">
    <source>
        <dbReference type="ARBA" id="ARBA00023140"/>
    </source>
</evidence>
<dbReference type="PANTHER" id="PTHR11908:SF132">
    <property type="entry name" value="ALDEHYDE OXIDASE 1-RELATED"/>
    <property type="match status" value="1"/>
</dbReference>
<evidence type="ECO:0000256" key="6">
    <source>
        <dbReference type="SAM" id="MobiDB-lite"/>
    </source>
</evidence>
<dbReference type="Proteomes" id="UP001162164">
    <property type="component" value="Unassembled WGS sequence"/>
</dbReference>
<feature type="region of interest" description="Disordered" evidence="6">
    <location>
        <begin position="536"/>
        <end position="566"/>
    </location>
</feature>